<dbReference type="Proteomes" id="UP000034172">
    <property type="component" value="Unassembled WGS sequence"/>
</dbReference>
<comment type="caution">
    <text evidence="2">The sequence shown here is derived from an EMBL/GenBank/DDBJ whole genome shotgun (WGS) entry which is preliminary data.</text>
</comment>
<dbReference type="EMBL" id="LCIE01000006">
    <property type="protein sequence ID" value="KKT49471.1"/>
    <property type="molecule type" value="Genomic_DNA"/>
</dbReference>
<protein>
    <submittedName>
        <fullName evidence="2">Uncharacterized protein</fullName>
    </submittedName>
</protein>
<gene>
    <name evidence="2" type="ORF">UW41_C0006G0039</name>
</gene>
<organism evidence="2 3">
    <name type="scientific">Candidatus Collierbacteria bacterium GW2011_GWC2_44_18</name>
    <dbReference type="NCBI Taxonomy" id="1618392"/>
    <lineage>
        <taxon>Bacteria</taxon>
        <taxon>Candidatus Collieribacteriota</taxon>
    </lineage>
</organism>
<name>A0A0G1HQM7_9BACT</name>
<evidence type="ECO:0000313" key="3">
    <source>
        <dbReference type="Proteomes" id="UP000034172"/>
    </source>
</evidence>
<proteinExistence type="predicted"/>
<dbReference type="AlphaFoldDB" id="A0A0G1HQM7"/>
<evidence type="ECO:0000313" key="2">
    <source>
        <dbReference type="EMBL" id="KKT49471.1"/>
    </source>
</evidence>
<reference evidence="2 3" key="1">
    <citation type="journal article" date="2015" name="Nature">
        <title>rRNA introns, odd ribosomes, and small enigmatic genomes across a large radiation of phyla.</title>
        <authorList>
            <person name="Brown C.T."/>
            <person name="Hug L.A."/>
            <person name="Thomas B.C."/>
            <person name="Sharon I."/>
            <person name="Castelle C.J."/>
            <person name="Singh A."/>
            <person name="Wilkins M.J."/>
            <person name="Williams K.H."/>
            <person name="Banfield J.F."/>
        </authorList>
    </citation>
    <scope>NUCLEOTIDE SEQUENCE [LARGE SCALE GENOMIC DNA]</scope>
</reference>
<dbReference type="STRING" id="1618392.UW41_C0006G0039"/>
<evidence type="ECO:0000256" key="1">
    <source>
        <dbReference type="SAM" id="MobiDB-lite"/>
    </source>
</evidence>
<feature type="compositionally biased region" description="Basic and acidic residues" evidence="1">
    <location>
        <begin position="74"/>
        <end position="83"/>
    </location>
</feature>
<feature type="region of interest" description="Disordered" evidence="1">
    <location>
        <begin position="74"/>
        <end position="94"/>
    </location>
</feature>
<sequence>MTEQVKIQFDLVSGLVSEIRRLGSLPAIEEGLLKVEEFLKNTERLSETVPEEQLLESLRFTDEIARRLVRLARKEKGEEEQKKKAWRFTGTRKS</sequence>
<feature type="compositionally biased region" description="Basic residues" evidence="1">
    <location>
        <begin position="84"/>
        <end position="94"/>
    </location>
</feature>
<accession>A0A0G1HQM7</accession>